<sequence>MKIPVKKGTFQISFIQCGRWYSSNLLSDGLFIESTQEGASPVITFVLDTSVNQKTKNKETSSYLDSVALAEKMDEFQYLTISDDKIISGLSSKIKNMPSKIKCMLEIILNVEGASRKFVVQPSVSGEVKLTKI</sequence>
<gene>
    <name evidence="1" type="ORF">GXP67_04895</name>
</gene>
<dbReference type="AlphaFoldDB" id="A0A6C0GE74"/>
<dbReference type="Proteomes" id="UP000480178">
    <property type="component" value="Chromosome"/>
</dbReference>
<name>A0A6C0GE74_9BACT</name>
<dbReference type="KEGG" id="rhoz:GXP67_04895"/>
<dbReference type="EMBL" id="CP048222">
    <property type="protein sequence ID" value="QHT66052.1"/>
    <property type="molecule type" value="Genomic_DNA"/>
</dbReference>
<keyword evidence="2" id="KW-1185">Reference proteome</keyword>
<evidence type="ECO:0000313" key="2">
    <source>
        <dbReference type="Proteomes" id="UP000480178"/>
    </source>
</evidence>
<organism evidence="1 2">
    <name type="scientific">Rhodocytophaga rosea</name>
    <dbReference type="NCBI Taxonomy" id="2704465"/>
    <lineage>
        <taxon>Bacteria</taxon>
        <taxon>Pseudomonadati</taxon>
        <taxon>Bacteroidota</taxon>
        <taxon>Cytophagia</taxon>
        <taxon>Cytophagales</taxon>
        <taxon>Rhodocytophagaceae</taxon>
        <taxon>Rhodocytophaga</taxon>
    </lineage>
</organism>
<evidence type="ECO:0000313" key="1">
    <source>
        <dbReference type="EMBL" id="QHT66052.1"/>
    </source>
</evidence>
<accession>A0A6C0GE74</accession>
<dbReference type="RefSeq" id="WP_162442125.1">
    <property type="nucleotide sequence ID" value="NZ_CP048222.1"/>
</dbReference>
<protein>
    <submittedName>
        <fullName evidence="1">Uncharacterized protein</fullName>
    </submittedName>
</protein>
<proteinExistence type="predicted"/>
<reference evidence="1 2" key="1">
    <citation type="submission" date="2020-01" db="EMBL/GenBank/DDBJ databases">
        <authorList>
            <person name="Kim M.K."/>
        </authorList>
    </citation>
    <scope>NUCLEOTIDE SEQUENCE [LARGE SCALE GENOMIC DNA]</scope>
    <source>
        <strain evidence="1 2">172606-1</strain>
    </source>
</reference>